<dbReference type="Proteomes" id="UP000184251">
    <property type="component" value="Unassembled WGS sequence"/>
</dbReference>
<evidence type="ECO:0000313" key="10">
    <source>
        <dbReference type="EMBL" id="SHE79659.1"/>
    </source>
</evidence>
<evidence type="ECO:0000256" key="6">
    <source>
        <dbReference type="SAM" id="Coils"/>
    </source>
</evidence>
<evidence type="ECO:0000256" key="7">
    <source>
        <dbReference type="SAM" id="Phobius"/>
    </source>
</evidence>
<feature type="transmembrane region" description="Helical" evidence="7">
    <location>
        <begin position="717"/>
        <end position="741"/>
    </location>
</feature>
<keyword evidence="5 7" id="KW-0472">Membrane</keyword>
<dbReference type="EMBL" id="FQTU01000007">
    <property type="protein sequence ID" value="SHE79659.1"/>
    <property type="molecule type" value="Genomic_DNA"/>
</dbReference>
<dbReference type="OrthoDB" id="5137249at2"/>
<name>A0A1M4WEI3_9FIRM</name>
<keyword evidence="11" id="KW-1185">Reference proteome</keyword>
<keyword evidence="6" id="KW-0175">Coiled coil</keyword>
<evidence type="ECO:0000256" key="1">
    <source>
        <dbReference type="ARBA" id="ARBA00004651"/>
    </source>
</evidence>
<feature type="transmembrane region" description="Helical" evidence="7">
    <location>
        <begin position="1022"/>
        <end position="1042"/>
    </location>
</feature>
<feature type="transmembrane region" description="Helical" evidence="7">
    <location>
        <begin position="1117"/>
        <end position="1137"/>
    </location>
</feature>
<dbReference type="PANTHER" id="PTHR30287:SF1">
    <property type="entry name" value="INNER MEMBRANE PROTEIN"/>
    <property type="match status" value="1"/>
</dbReference>
<dbReference type="Pfam" id="PF12704">
    <property type="entry name" value="MacB_PCD"/>
    <property type="match status" value="1"/>
</dbReference>
<dbReference type="PANTHER" id="PTHR30287">
    <property type="entry name" value="MEMBRANE COMPONENT OF PREDICTED ABC SUPERFAMILY METABOLITE UPTAKE TRANSPORTER"/>
    <property type="match status" value="1"/>
</dbReference>
<feature type="transmembrane region" description="Helical" evidence="7">
    <location>
        <begin position="624"/>
        <end position="645"/>
    </location>
</feature>
<dbReference type="AlphaFoldDB" id="A0A1M4WEI3"/>
<feature type="domain" description="ABC3 transporter permease C-terminal" evidence="8">
    <location>
        <begin position="1026"/>
        <end position="1141"/>
    </location>
</feature>
<reference evidence="10 11" key="1">
    <citation type="submission" date="2016-11" db="EMBL/GenBank/DDBJ databases">
        <authorList>
            <person name="Jaros S."/>
            <person name="Januszkiewicz K."/>
            <person name="Wedrychowicz H."/>
        </authorList>
    </citation>
    <scope>NUCLEOTIDE SEQUENCE [LARGE SCALE GENOMIC DNA]</scope>
    <source>
        <strain evidence="10 11">DSM 14828</strain>
    </source>
</reference>
<evidence type="ECO:0000259" key="8">
    <source>
        <dbReference type="Pfam" id="PF02687"/>
    </source>
</evidence>
<dbReference type="RefSeq" id="WP_073270194.1">
    <property type="nucleotide sequence ID" value="NZ_FQTU01000007.1"/>
</dbReference>
<dbReference type="InterPro" id="IPR025857">
    <property type="entry name" value="MacB_PCD"/>
</dbReference>
<dbReference type="GO" id="GO:0005886">
    <property type="term" value="C:plasma membrane"/>
    <property type="evidence" value="ECO:0007669"/>
    <property type="project" value="UniProtKB-SubCell"/>
</dbReference>
<feature type="coiled-coil region" evidence="6">
    <location>
        <begin position="362"/>
        <end position="403"/>
    </location>
</feature>
<proteinExistence type="predicted"/>
<feature type="domain" description="ABC3 transporter permease C-terminal" evidence="8">
    <location>
        <begin position="624"/>
        <end position="745"/>
    </location>
</feature>
<dbReference type="InterPro" id="IPR003838">
    <property type="entry name" value="ABC3_permease_C"/>
</dbReference>
<evidence type="ECO:0000259" key="9">
    <source>
        <dbReference type="Pfam" id="PF12704"/>
    </source>
</evidence>
<accession>A0A1M4WEI3</accession>
<protein>
    <submittedName>
        <fullName evidence="10">Putative ABC transport system permease protein</fullName>
    </submittedName>
</protein>
<gene>
    <name evidence="10" type="ORF">SAMN02746064_01214</name>
</gene>
<evidence type="ECO:0000256" key="2">
    <source>
        <dbReference type="ARBA" id="ARBA00022475"/>
    </source>
</evidence>
<feature type="transmembrane region" description="Helical" evidence="7">
    <location>
        <begin position="21"/>
        <end position="40"/>
    </location>
</feature>
<dbReference type="Pfam" id="PF02687">
    <property type="entry name" value="FtsX"/>
    <property type="match status" value="2"/>
</dbReference>
<evidence type="ECO:0000256" key="5">
    <source>
        <dbReference type="ARBA" id="ARBA00023136"/>
    </source>
</evidence>
<comment type="subcellular location">
    <subcellularLocation>
        <location evidence="1">Cell membrane</location>
        <topology evidence="1">Multi-pass membrane protein</topology>
    </subcellularLocation>
</comment>
<keyword evidence="3 7" id="KW-0812">Transmembrane</keyword>
<feature type="coiled-coil region" evidence="6">
    <location>
        <begin position="456"/>
        <end position="596"/>
    </location>
</feature>
<dbReference type="STRING" id="1120975.SAMN02746064_01214"/>
<evidence type="ECO:0000313" key="11">
    <source>
        <dbReference type="Proteomes" id="UP000184251"/>
    </source>
</evidence>
<feature type="transmembrane region" description="Helical" evidence="7">
    <location>
        <begin position="1075"/>
        <end position="1097"/>
    </location>
</feature>
<dbReference type="InterPro" id="IPR038766">
    <property type="entry name" value="Membrane_comp_ABC_pdt"/>
</dbReference>
<feature type="transmembrane region" description="Helical" evidence="7">
    <location>
        <begin position="790"/>
        <end position="810"/>
    </location>
</feature>
<sequence length="1152" mass="130212">MVMKKRSFYKNLARSISGSKGRFFSIMAIIFLGVSFFAGINATEPDMIISADKYYREQKLSDFRIISPLGFKEVDLEDIQSLRGVSQVQKGYYKDLFLTTLNGDSNIVKLLSYDPGDFKDGKGMNIPYLLEGKLPEKSGEIALERSFNVPRGIEIGDSLMASAPAGVKIEDDLNNQELIIVGFVSSPLYINYERGQTNIGNGSIDYFGYVYHEDFNLEYFNEVYVSLEGSHEYEAYSEGYYSIVKNPETLLEALGVAAMERETGEFRKELEENRDIFLESKQRAQDEIDKAQAELENAEKEIIDGANRLSDLESRYRREIEMGRSDLDNARSAIELAKTSYFGGYLAWLEGYNEYQDGRMDLIEAKSQLDDAKIRIENGEADLENAKIQLEATNATITALKEVQSGLPDEDEVPTQDEYDALIEDIRQASPQLAQALSAYSPQYFVQFRLSLGSAIATLEDNYAQGQKQVEEGEKLLEESKSQYENGLKEYEAGVVSLQKAKAELDESKRQIDFARTEIEKGEIDIRRGTEELEKAQAELDKALNEGYAELEKAREDVKEGWRIFEEEKKDALAQIAEAEAEIKDAERQILELPKEWFVNTRDANPGYSSYGDDANRIGAVAKVFPLFFFLVAALVCLTTMTRMVEEERIQIGTLKALGYSTPLIALKYLAYGLLASLAGSIAGFLLGFQLFPRLIMTVYGGMYEIPHMLSPVHPNYALISTGIAVFTTVSASMWASLAALRTTPSQLMQPKAPKPGKRILLERIGFLWKHMNFTQKVTARNIFRYKRRFFMTVIGISGCSALLLAGYGIKDSVNAISEVQFDQVFLYDGIVAMDTENEDRSDLEEILGTNPGVREYTSAMVESVSVYKERGGRQFEVSMWVPKEKNQFPSFFDLHERISQEPLNLGEDGAVITEKIARLFDVSVGDELEFRDTENRVYSFEISGIAENYLGHNIFMSEEYFDKITLRSPEFNAGIFNLYEDRAFDESGFREDILSYEGAVGISLSSTFREDFNNTMSSLDYVVLILILSAGALAFVVLYNLTNINITERLREIATIKVLGFRSREVAAYVYRENLILSFTGTVLGLFLGFVLHQFVMDTMEVDNMMFGRIISVWSYMYAVALTMMFSVLVNVLMFFKLKKVDMVESLKSIE</sequence>
<keyword evidence="2" id="KW-1003">Cell membrane</keyword>
<evidence type="ECO:0000256" key="4">
    <source>
        <dbReference type="ARBA" id="ARBA00022989"/>
    </source>
</evidence>
<feature type="domain" description="MacB-like periplasmic core" evidence="9">
    <location>
        <begin position="794"/>
        <end position="958"/>
    </location>
</feature>
<dbReference type="Gene3D" id="1.10.287.1490">
    <property type="match status" value="1"/>
</dbReference>
<keyword evidence="4 7" id="KW-1133">Transmembrane helix</keyword>
<evidence type="ECO:0000256" key="3">
    <source>
        <dbReference type="ARBA" id="ARBA00022692"/>
    </source>
</evidence>
<feature type="transmembrane region" description="Helical" evidence="7">
    <location>
        <begin position="666"/>
        <end position="692"/>
    </location>
</feature>
<feature type="coiled-coil region" evidence="6">
    <location>
        <begin position="267"/>
        <end position="315"/>
    </location>
</feature>
<organism evidence="10 11">
    <name type="scientific">Alkalibacter saccharofermentans DSM 14828</name>
    <dbReference type="NCBI Taxonomy" id="1120975"/>
    <lineage>
        <taxon>Bacteria</taxon>
        <taxon>Bacillati</taxon>
        <taxon>Bacillota</taxon>
        <taxon>Clostridia</taxon>
        <taxon>Eubacteriales</taxon>
        <taxon>Eubacteriaceae</taxon>
        <taxon>Alkalibacter</taxon>
    </lineage>
</organism>